<sequence>MTPAPRGVSHGVSRGVPREDPCAVFRDAWAEAGRRLLVKAVEEFAYEELLVPVPGPEPGTWRLELGDGAHWTFRAARGTFGTWRLLPDTLRRHPEPGDGEEAGPERLLLDARPVLGWDGPTTAEALRELTATRRAQAEVLARDLPAAALADLDHLDLEAHQDGHPCMVLNKGRLGFSASDAAAYAPEAAGEVRLRWAAVHTSLASYAGVPGLDDATLLAEELDPATRERFTAALADALTAAPTDAPTAPTDARARTPYGARDFVWLPVHPFHWDEAVETLFAPYLADGRIVPLGEGPDRYRPLQSIRTLANLDHPGRRNVKVPLLIRNTLVWRGLSTEPTKAAPDVSAWLHAIRDADPYLRDELRFHPLGEVASVAVRHPLYESVRDAPYRYHELLGAVWREPVTALLRDGEKARTMAALLKVGSDGRALVAELVERSALAPRDWLARFLAALLPGLLHYLYRYGVAYCPHGENTVVLYDAAETPVGVALKDFAEDVNLLPGERPEYAGLSERANAVLLRWPAHELAHSLLSAVFAGHFRFFAPLLEEHLGVAEGDFWSMVRAEVDRYHARFPELADRFGEFGLFAPVFDRVALNREQLLGGGFHDRAERDEGFDVVHGTVVNPLAGAPPTIESSEEPT</sequence>
<evidence type="ECO:0000256" key="2">
    <source>
        <dbReference type="ARBA" id="ARBA00007832"/>
    </source>
</evidence>
<dbReference type="InterPro" id="IPR007310">
    <property type="entry name" value="Aerobactin_biosyn_IucA/IucC_N"/>
</dbReference>
<dbReference type="EMBL" id="BAAASZ010000052">
    <property type="protein sequence ID" value="GAA2468127.1"/>
    <property type="molecule type" value="Genomic_DNA"/>
</dbReference>
<dbReference type="Pfam" id="PF04183">
    <property type="entry name" value="IucA_IucC"/>
    <property type="match status" value="1"/>
</dbReference>
<comment type="caution">
    <text evidence="5">The sequence shown here is derived from an EMBL/GenBank/DDBJ whole genome shotgun (WGS) entry which is preliminary data.</text>
</comment>
<feature type="domain" description="Aerobactin siderophore biosynthesis IucA/IucC N-terminal" evidence="3">
    <location>
        <begin position="154"/>
        <end position="421"/>
    </location>
</feature>
<evidence type="ECO:0000313" key="5">
    <source>
        <dbReference type="EMBL" id="GAA2468127.1"/>
    </source>
</evidence>
<dbReference type="Pfam" id="PF06276">
    <property type="entry name" value="FhuF"/>
    <property type="match status" value="1"/>
</dbReference>
<name>A0ABN3KNP4_9ACTN</name>
<dbReference type="InterPro" id="IPR022770">
    <property type="entry name" value="IucA/IucC-like_C"/>
</dbReference>
<dbReference type="InterPro" id="IPR037455">
    <property type="entry name" value="LucA/IucC-like"/>
</dbReference>
<comment type="similarity">
    <text evidence="2">Belongs to the IucA/IucC family.</text>
</comment>
<feature type="domain" description="Aerobactin siderophore biosynthesis IucA/IucC-like C-terminal" evidence="4">
    <location>
        <begin position="444"/>
        <end position="600"/>
    </location>
</feature>
<evidence type="ECO:0000259" key="4">
    <source>
        <dbReference type="Pfam" id="PF06276"/>
    </source>
</evidence>
<comment type="pathway">
    <text evidence="1">Siderophore biosynthesis.</text>
</comment>
<dbReference type="Gene3D" id="3.30.310.280">
    <property type="match status" value="1"/>
</dbReference>
<dbReference type="PANTHER" id="PTHR34384:SF6">
    <property type="entry name" value="STAPHYLOFERRIN B SYNTHASE"/>
    <property type="match status" value="1"/>
</dbReference>
<dbReference type="Proteomes" id="UP001501638">
    <property type="component" value="Unassembled WGS sequence"/>
</dbReference>
<gene>
    <name evidence="5" type="ORF">GCM10010405_60980</name>
</gene>
<reference evidence="5 6" key="1">
    <citation type="journal article" date="2019" name="Int. J. Syst. Evol. Microbiol.">
        <title>The Global Catalogue of Microorganisms (GCM) 10K type strain sequencing project: providing services to taxonomists for standard genome sequencing and annotation.</title>
        <authorList>
            <consortium name="The Broad Institute Genomics Platform"/>
            <consortium name="The Broad Institute Genome Sequencing Center for Infectious Disease"/>
            <person name="Wu L."/>
            <person name="Ma J."/>
        </authorList>
    </citation>
    <scope>NUCLEOTIDE SEQUENCE [LARGE SCALE GENOMIC DNA]</scope>
    <source>
        <strain evidence="5 6">JCM 6305</strain>
    </source>
</reference>
<dbReference type="PANTHER" id="PTHR34384">
    <property type="entry name" value="L-2,3-DIAMINOPROPANOATE--CITRATE LIGASE"/>
    <property type="match status" value="1"/>
</dbReference>
<accession>A0ABN3KNP4</accession>
<protein>
    <submittedName>
        <fullName evidence="5">IucA/IucC family protein</fullName>
    </submittedName>
</protein>
<evidence type="ECO:0000256" key="1">
    <source>
        <dbReference type="ARBA" id="ARBA00004924"/>
    </source>
</evidence>
<dbReference type="Gene3D" id="6.10.250.3370">
    <property type="match status" value="1"/>
</dbReference>
<dbReference type="RefSeq" id="WP_344329334.1">
    <property type="nucleotide sequence ID" value="NZ_BAAASZ010000052.1"/>
</dbReference>
<dbReference type="Gene3D" id="1.10.510.40">
    <property type="match status" value="1"/>
</dbReference>
<organism evidence="5 6">
    <name type="scientific">Streptomyces macrosporus</name>
    <dbReference type="NCBI Taxonomy" id="44032"/>
    <lineage>
        <taxon>Bacteria</taxon>
        <taxon>Bacillati</taxon>
        <taxon>Actinomycetota</taxon>
        <taxon>Actinomycetes</taxon>
        <taxon>Kitasatosporales</taxon>
        <taxon>Streptomycetaceae</taxon>
        <taxon>Streptomyces</taxon>
    </lineage>
</organism>
<proteinExistence type="inferred from homology"/>
<keyword evidence="6" id="KW-1185">Reference proteome</keyword>
<evidence type="ECO:0000313" key="6">
    <source>
        <dbReference type="Proteomes" id="UP001501638"/>
    </source>
</evidence>
<evidence type="ECO:0000259" key="3">
    <source>
        <dbReference type="Pfam" id="PF04183"/>
    </source>
</evidence>